<protein>
    <submittedName>
        <fullName evidence="2">Uncharacterized protein</fullName>
    </submittedName>
</protein>
<evidence type="ECO:0000256" key="1">
    <source>
        <dbReference type="SAM" id="MobiDB-lite"/>
    </source>
</evidence>
<proteinExistence type="predicted"/>
<keyword evidence="3" id="KW-1185">Reference proteome</keyword>
<dbReference type="EMBL" id="MRYD01000626">
    <property type="protein sequence ID" value="OSZ55285.1"/>
    <property type="molecule type" value="Genomic_DNA"/>
</dbReference>
<sequence>RQAAARRAGRAPEQVVQVQIGRLEVTAGPPPGAGPPRRAPAQRPAATVSLADYLDRERE</sequence>
<name>A0ABX3Y625_9ACTN</name>
<gene>
    <name evidence="2" type="ORF">OQI_39450</name>
</gene>
<accession>A0ABX3Y625</accession>
<feature type="compositionally biased region" description="Pro residues" evidence="1">
    <location>
        <begin position="28"/>
        <end position="38"/>
    </location>
</feature>
<organism evidence="2 3">
    <name type="scientific">Streptomyces pharetrae CZA14</name>
    <dbReference type="NCBI Taxonomy" id="1144883"/>
    <lineage>
        <taxon>Bacteria</taxon>
        <taxon>Bacillati</taxon>
        <taxon>Actinomycetota</taxon>
        <taxon>Actinomycetes</taxon>
        <taxon>Kitasatosporales</taxon>
        <taxon>Streptomycetaceae</taxon>
        <taxon>Streptomyces</taxon>
    </lineage>
</organism>
<feature type="non-terminal residue" evidence="2">
    <location>
        <position position="1"/>
    </location>
</feature>
<feature type="region of interest" description="Disordered" evidence="1">
    <location>
        <begin position="26"/>
        <end position="59"/>
    </location>
</feature>
<dbReference type="Proteomes" id="UP000194266">
    <property type="component" value="Unassembled WGS sequence"/>
</dbReference>
<reference evidence="2 3" key="1">
    <citation type="submission" date="2016-12" db="EMBL/GenBank/DDBJ databases">
        <title>Genome Mining:The Detection of Biosynthetic Gene Clusters to Aid in the Expression of Curamycin A produced by Streptomyces sp. strain CZA14.</title>
        <authorList>
            <person name="Durrell K.A."/>
            <person name="Kirby B.M."/>
            <person name="Khan W."/>
            <person name="Mthethwa T."/>
            <person name="Le Roes-Hill M."/>
        </authorList>
    </citation>
    <scope>NUCLEOTIDE SEQUENCE [LARGE SCALE GENOMIC DNA]</scope>
    <source>
        <strain evidence="2 3">CZA14</strain>
    </source>
</reference>
<evidence type="ECO:0000313" key="2">
    <source>
        <dbReference type="EMBL" id="OSZ55285.1"/>
    </source>
</evidence>
<comment type="caution">
    <text evidence="2">The sequence shown here is derived from an EMBL/GenBank/DDBJ whole genome shotgun (WGS) entry which is preliminary data.</text>
</comment>
<evidence type="ECO:0000313" key="3">
    <source>
        <dbReference type="Proteomes" id="UP000194266"/>
    </source>
</evidence>